<dbReference type="SUPFAM" id="SSF53850">
    <property type="entry name" value="Periplasmic binding protein-like II"/>
    <property type="match status" value="1"/>
</dbReference>
<dbReference type="PANTHER" id="PTHR33376">
    <property type="match status" value="1"/>
</dbReference>
<dbReference type="Proteomes" id="UP000201613">
    <property type="component" value="Unassembled WGS sequence"/>
</dbReference>
<protein>
    <submittedName>
        <fullName evidence="7">Sialic acid-binding periplasmic protein SiaP</fullName>
    </submittedName>
</protein>
<keyword evidence="8" id="KW-1185">Reference proteome</keyword>
<keyword evidence="4 6" id="KW-0732">Signal</keyword>
<dbReference type="Pfam" id="PF03480">
    <property type="entry name" value="DctP"/>
    <property type="match status" value="1"/>
</dbReference>
<evidence type="ECO:0000256" key="5">
    <source>
        <dbReference type="ARBA" id="ARBA00022764"/>
    </source>
</evidence>
<evidence type="ECO:0000256" key="6">
    <source>
        <dbReference type="SAM" id="SignalP"/>
    </source>
</evidence>
<dbReference type="InterPro" id="IPR038404">
    <property type="entry name" value="TRAP_DctP_sf"/>
</dbReference>
<evidence type="ECO:0000256" key="3">
    <source>
        <dbReference type="ARBA" id="ARBA00022448"/>
    </source>
</evidence>
<proteinExistence type="inferred from homology"/>
<keyword evidence="3" id="KW-0813">Transport</keyword>
<evidence type="ECO:0000256" key="2">
    <source>
        <dbReference type="ARBA" id="ARBA00009023"/>
    </source>
</evidence>
<dbReference type="PANTHER" id="PTHR33376:SF4">
    <property type="entry name" value="SIALIC ACID-BINDING PERIPLASMIC PROTEIN SIAP"/>
    <property type="match status" value="1"/>
</dbReference>
<dbReference type="OrthoDB" id="8673861at2"/>
<evidence type="ECO:0000313" key="7">
    <source>
        <dbReference type="EMBL" id="SMY06306.1"/>
    </source>
</evidence>
<name>A0A238LBG7_9RHOB</name>
<gene>
    <name evidence="7" type="primary">siaP_1</name>
    <name evidence="7" type="ORF">LOM8899_00429</name>
</gene>
<evidence type="ECO:0000256" key="1">
    <source>
        <dbReference type="ARBA" id="ARBA00004418"/>
    </source>
</evidence>
<organism evidence="7 8">
    <name type="scientific">Flavimaricola marinus</name>
    <dbReference type="NCBI Taxonomy" id="1819565"/>
    <lineage>
        <taxon>Bacteria</taxon>
        <taxon>Pseudomonadati</taxon>
        <taxon>Pseudomonadota</taxon>
        <taxon>Alphaproteobacteria</taxon>
        <taxon>Rhodobacterales</taxon>
        <taxon>Paracoccaceae</taxon>
        <taxon>Flavimaricola</taxon>
    </lineage>
</organism>
<comment type="subcellular location">
    <subcellularLocation>
        <location evidence="1">Periplasm</location>
    </subcellularLocation>
</comment>
<feature type="chain" id="PRO_5012398787" evidence="6">
    <location>
        <begin position="27"/>
        <end position="333"/>
    </location>
</feature>
<dbReference type="Gene3D" id="3.40.190.170">
    <property type="entry name" value="Bacterial extracellular solute-binding protein, family 7"/>
    <property type="match status" value="1"/>
</dbReference>
<dbReference type="CDD" id="cd13672">
    <property type="entry name" value="PBP2_TRAP_Siap"/>
    <property type="match status" value="1"/>
</dbReference>
<comment type="similarity">
    <text evidence="2">Belongs to the bacterial solute-binding protein 7 family.</text>
</comment>
<reference evidence="7 8" key="1">
    <citation type="submission" date="2017-05" db="EMBL/GenBank/DDBJ databases">
        <authorList>
            <person name="Song R."/>
            <person name="Chenine A.L."/>
            <person name="Ruprecht R.M."/>
        </authorList>
    </citation>
    <scope>NUCLEOTIDE SEQUENCE [LARGE SCALE GENOMIC DNA]</scope>
    <source>
        <strain evidence="7 8">CECT 8899</strain>
    </source>
</reference>
<dbReference type="AlphaFoldDB" id="A0A238LBG7"/>
<dbReference type="InterPro" id="IPR004682">
    <property type="entry name" value="TRAP_DctP"/>
</dbReference>
<dbReference type="NCBIfam" id="TIGR00787">
    <property type="entry name" value="dctP"/>
    <property type="match status" value="1"/>
</dbReference>
<dbReference type="EMBL" id="FXZK01000001">
    <property type="protein sequence ID" value="SMY06306.1"/>
    <property type="molecule type" value="Genomic_DNA"/>
</dbReference>
<evidence type="ECO:0000313" key="8">
    <source>
        <dbReference type="Proteomes" id="UP000201613"/>
    </source>
</evidence>
<dbReference type="NCBIfam" id="NF037995">
    <property type="entry name" value="TRAP_S1"/>
    <property type="match status" value="1"/>
</dbReference>
<accession>A0A238LBG7</accession>
<sequence length="333" mass="36762">MLTRRTALVALSTISALALTAGAALADDPIEVKFTTVSVPTDLHTQAMTVFKETLDALEPDALDIQLYDSGSLFGQNGDLDALQRGNAEMAYVSFQLIADAIPQFGLLTAGYLFQNADHYRAFMESDIGAEFKDTVREEMGIELLAVCYLGTRQLNLRSAMDIQTPADLEGLKLRMPGSDAWLFLGNALGANPTPLPFSEVYLGLQTGTIDAQDNPLPTVDAAKFYEVTEQITLTNHLVDGLPMAVNLQTWEQLSEEQRGHMVEAAQAACDWNNERRYEEEARLVSFFEEQGLTVTEPDLDAFRSHVQEVYMTSDRAADWPEGWVEKINALAN</sequence>
<dbReference type="GO" id="GO:0055085">
    <property type="term" value="P:transmembrane transport"/>
    <property type="evidence" value="ECO:0007669"/>
    <property type="project" value="InterPro"/>
</dbReference>
<dbReference type="RefSeq" id="WP_093990500.1">
    <property type="nucleotide sequence ID" value="NZ_FXZK01000001.1"/>
</dbReference>
<dbReference type="GO" id="GO:0030288">
    <property type="term" value="C:outer membrane-bounded periplasmic space"/>
    <property type="evidence" value="ECO:0007669"/>
    <property type="project" value="InterPro"/>
</dbReference>
<dbReference type="InterPro" id="IPR018389">
    <property type="entry name" value="DctP_fam"/>
</dbReference>
<evidence type="ECO:0000256" key="4">
    <source>
        <dbReference type="ARBA" id="ARBA00022729"/>
    </source>
</evidence>
<feature type="signal peptide" evidence="6">
    <location>
        <begin position="1"/>
        <end position="26"/>
    </location>
</feature>
<keyword evidence="5" id="KW-0574">Periplasm</keyword>